<evidence type="ECO:0000313" key="2">
    <source>
        <dbReference type="EMBL" id="MBJ6127116.1"/>
    </source>
</evidence>
<dbReference type="EMBL" id="JAELXT010000020">
    <property type="protein sequence ID" value="MBJ6127116.1"/>
    <property type="molecule type" value="Genomic_DNA"/>
</dbReference>
<keyword evidence="3" id="KW-1185">Reference proteome</keyword>
<evidence type="ECO:0000256" key="1">
    <source>
        <dbReference type="SAM" id="SignalP"/>
    </source>
</evidence>
<feature type="chain" id="PRO_5045087164" description="Rap1a immunity protein domain-containing protein" evidence="1">
    <location>
        <begin position="25"/>
        <end position="131"/>
    </location>
</feature>
<dbReference type="Proteomes" id="UP000620670">
    <property type="component" value="Unassembled WGS sequence"/>
</dbReference>
<accession>A0ABS0Y484</accession>
<dbReference type="RefSeq" id="WP_199050343.1">
    <property type="nucleotide sequence ID" value="NZ_JAELXT010000020.1"/>
</dbReference>
<sequence>MRPGHVLATLASVLIIAASSRLSAANVEEIVLDGQTYTLVRLSEDEIKQLIPEFEAEMKERKLPGRIVQCISGIDLPVGTAYCVLRNEDVLTTVQICKDYMVGHFSVSPVDVTAASIWSLANFVRKNCYGG</sequence>
<keyword evidence="1" id="KW-0732">Signal</keyword>
<reference evidence="3" key="1">
    <citation type="submission" date="2020-12" db="EMBL/GenBank/DDBJ databases">
        <title>Hymenobacter sp.</title>
        <authorList>
            <person name="Kim M.K."/>
        </authorList>
    </citation>
    <scope>NUCLEOTIDE SEQUENCE [LARGE SCALE GENOMIC DNA]</scope>
    <source>
        <strain evidence="3">BT325</strain>
    </source>
</reference>
<gene>
    <name evidence="2" type="ORF">JAO75_17070</name>
</gene>
<feature type="signal peptide" evidence="1">
    <location>
        <begin position="1"/>
        <end position="24"/>
    </location>
</feature>
<organism evidence="2 3">
    <name type="scientific">Microvirga splendida</name>
    <dbReference type="NCBI Taxonomy" id="2795727"/>
    <lineage>
        <taxon>Bacteria</taxon>
        <taxon>Pseudomonadati</taxon>
        <taxon>Pseudomonadota</taxon>
        <taxon>Alphaproteobacteria</taxon>
        <taxon>Hyphomicrobiales</taxon>
        <taxon>Methylobacteriaceae</taxon>
        <taxon>Microvirga</taxon>
    </lineage>
</organism>
<name>A0ABS0Y484_9HYPH</name>
<protein>
    <recommendedName>
        <fullName evidence="4">Rap1a immunity protein domain-containing protein</fullName>
    </recommendedName>
</protein>
<proteinExistence type="predicted"/>
<evidence type="ECO:0008006" key="4">
    <source>
        <dbReference type="Google" id="ProtNLM"/>
    </source>
</evidence>
<evidence type="ECO:0000313" key="3">
    <source>
        <dbReference type="Proteomes" id="UP000620670"/>
    </source>
</evidence>
<comment type="caution">
    <text evidence="2">The sequence shown here is derived from an EMBL/GenBank/DDBJ whole genome shotgun (WGS) entry which is preliminary data.</text>
</comment>